<dbReference type="AlphaFoldDB" id="A0A1J4NQK6"/>
<dbReference type="EMBL" id="LAVA02000104">
    <property type="protein sequence ID" value="OIJ63438.1"/>
    <property type="molecule type" value="Genomic_DNA"/>
</dbReference>
<feature type="region of interest" description="Disordered" evidence="1">
    <location>
        <begin position="258"/>
        <end position="277"/>
    </location>
</feature>
<comment type="caution">
    <text evidence="2">The sequence shown here is derived from an EMBL/GenBank/DDBJ whole genome shotgun (WGS) entry which is preliminary data.</text>
</comment>
<evidence type="ECO:0000313" key="2">
    <source>
        <dbReference type="EMBL" id="OIJ63438.1"/>
    </source>
</evidence>
<evidence type="ECO:0000313" key="3">
    <source>
        <dbReference type="Proteomes" id="UP000034196"/>
    </source>
</evidence>
<evidence type="ECO:0000256" key="1">
    <source>
        <dbReference type="SAM" id="MobiDB-lite"/>
    </source>
</evidence>
<gene>
    <name evidence="2" type="ORF">WN71_034165</name>
</gene>
<accession>A0A1J4NQK6</accession>
<dbReference type="STRING" id="1428628.WN71_034165"/>
<feature type="region of interest" description="Disordered" evidence="1">
    <location>
        <begin position="114"/>
        <end position="134"/>
    </location>
</feature>
<organism evidence="2 3">
    <name type="scientific">Streptomyces mangrovisoli</name>
    <dbReference type="NCBI Taxonomy" id="1428628"/>
    <lineage>
        <taxon>Bacteria</taxon>
        <taxon>Bacillati</taxon>
        <taxon>Actinomycetota</taxon>
        <taxon>Actinomycetes</taxon>
        <taxon>Kitasatosporales</taxon>
        <taxon>Streptomycetaceae</taxon>
        <taxon>Streptomyces</taxon>
    </lineage>
</organism>
<dbReference type="Proteomes" id="UP000034196">
    <property type="component" value="Unassembled WGS sequence"/>
</dbReference>
<protein>
    <submittedName>
        <fullName evidence="2">Uncharacterized protein</fullName>
    </submittedName>
</protein>
<name>A0A1J4NQK6_9ACTN</name>
<proteinExistence type="predicted"/>
<keyword evidence="3" id="KW-1185">Reference proteome</keyword>
<sequence length="277" mass="30224">MQVSVDGSSRPLRCAQRDRCSECGSLIEWYPCGAGPHRRPVRLHPGEVSAAHVPGPCRWHVSSSVAFPAGGSSSWCRLPHAVVRPSRAAAGAPRALAGLRRSLAVRTRRLIDAGAFTPPPDSPKSQALEAEGARGCRPHRPVVQRLYVRYLASRLVEEIRCIAQARRRSRCTSPVLISDTPAGAWKLMAATGAGGQLALPAEAMAVCDPGRAPYAEQLRWRAQRCPQHVVTPAAADLVVADWELFDLLRHHEHVRTRLPDHARRPGPAVRARRAVRP</sequence>
<dbReference type="Pfam" id="PF19561">
    <property type="entry name" value="DUF6083"/>
    <property type="match status" value="1"/>
</dbReference>
<dbReference type="InterPro" id="IPR045729">
    <property type="entry name" value="DUF6083"/>
</dbReference>
<reference evidence="2" key="1">
    <citation type="submission" date="2016-10" db="EMBL/GenBank/DDBJ databases">
        <title>Genome sequence of Streptomyces mangrovisoli MUSC 149.</title>
        <authorList>
            <person name="Lee L.-H."/>
            <person name="Ser H.-L."/>
        </authorList>
    </citation>
    <scope>NUCLEOTIDE SEQUENCE [LARGE SCALE GENOMIC DNA]</scope>
    <source>
        <strain evidence="2">MUSC 149</strain>
    </source>
</reference>